<dbReference type="OrthoDB" id="190375at2759"/>
<accession>A0A6P4IMM5</accession>
<dbReference type="PROSITE" id="PS50096">
    <property type="entry name" value="IQ"/>
    <property type="match status" value="2"/>
</dbReference>
<protein>
    <recommendedName>
        <fullName evidence="3">Spermatogenesis-associated protein 17</fullName>
    </recommendedName>
</protein>
<dbReference type="Pfam" id="PF00612">
    <property type="entry name" value="IQ"/>
    <property type="match status" value="3"/>
</dbReference>
<evidence type="ECO:0000313" key="1">
    <source>
        <dbReference type="Proteomes" id="UP001652661"/>
    </source>
</evidence>
<proteinExistence type="predicted"/>
<reference evidence="2" key="2">
    <citation type="submission" date="2025-08" db="UniProtKB">
        <authorList>
            <consortium name="RefSeq"/>
        </authorList>
    </citation>
    <scope>IDENTIFICATION</scope>
    <source>
        <strain evidence="2">14028-0561.14</strain>
        <tissue evidence="2">Whole fly</tissue>
    </source>
</reference>
<sequence length="356" mass="41917">MNINYSTRLHTMSIINSEDTNTLVEWNLSDNVTSTPQDSDNLPSDCSSQQRSHLEYVLLDYKQFLAARIIQSNVRGWLCRLDLRKRNLAATTISRWWRGFWVRNMKFTVIEAELQERIMEYFDDMAIKIQSIFRGWHARMNYQDFQGMQSLRMQYAEEMLSELATSLHKMRKDRLLPGIYCLRGSDFLKKIEGLSLTFGYRFHNGRMRAAIAQRRAMVARQRHDFQKSMFFTPAPFPAPASQLANQPDFCAYKRIGTQQQRLFLLYDKCNRDSHVKKIHLNLSARLRSNMEANREVIRRRFCKEFIKRTIRGHPNQSTYQPSSALIQQFIDDLLNDAGEYNCYCSSKVHNDLETGM</sequence>
<dbReference type="RefSeq" id="XP_017024056.1">
    <property type="nucleotide sequence ID" value="XM_017168567.3"/>
</dbReference>
<keyword evidence="1" id="KW-1185">Reference proteome</keyword>
<dbReference type="SMART" id="SM00015">
    <property type="entry name" value="IQ"/>
    <property type="match status" value="3"/>
</dbReference>
<gene>
    <name evidence="2" type="primary">LOC108075929</name>
</gene>
<dbReference type="Gene3D" id="1.20.5.190">
    <property type="match status" value="1"/>
</dbReference>
<name>A0A6P4IMM5_DROKI</name>
<evidence type="ECO:0000313" key="2">
    <source>
        <dbReference type="RefSeq" id="XP_017024056.1"/>
    </source>
</evidence>
<dbReference type="InterPro" id="IPR000048">
    <property type="entry name" value="IQ_motif_EF-hand-BS"/>
</dbReference>
<evidence type="ECO:0008006" key="3">
    <source>
        <dbReference type="Google" id="ProtNLM"/>
    </source>
</evidence>
<organism evidence="1 2">
    <name type="scientific">Drosophila kikkawai</name>
    <name type="common">Fruit fly</name>
    <dbReference type="NCBI Taxonomy" id="30033"/>
    <lineage>
        <taxon>Eukaryota</taxon>
        <taxon>Metazoa</taxon>
        <taxon>Ecdysozoa</taxon>
        <taxon>Arthropoda</taxon>
        <taxon>Hexapoda</taxon>
        <taxon>Insecta</taxon>
        <taxon>Pterygota</taxon>
        <taxon>Neoptera</taxon>
        <taxon>Endopterygota</taxon>
        <taxon>Diptera</taxon>
        <taxon>Brachycera</taxon>
        <taxon>Muscomorpha</taxon>
        <taxon>Ephydroidea</taxon>
        <taxon>Drosophilidae</taxon>
        <taxon>Drosophila</taxon>
        <taxon>Sophophora</taxon>
    </lineage>
</organism>
<reference evidence="1" key="1">
    <citation type="submission" date="2025-05" db="UniProtKB">
        <authorList>
            <consortium name="RefSeq"/>
        </authorList>
    </citation>
    <scope>NUCLEOTIDE SEQUENCE [LARGE SCALE GENOMIC DNA]</scope>
    <source>
        <strain evidence="1">14028-0561.14</strain>
    </source>
</reference>
<dbReference type="Proteomes" id="UP001652661">
    <property type="component" value="Chromosome 2L"/>
</dbReference>
<dbReference type="AlphaFoldDB" id="A0A6P4IMM5"/>
<dbReference type="GeneID" id="108075929"/>
<dbReference type="OMA" id="TTISRWW"/>